<dbReference type="Pfam" id="PF01809">
    <property type="entry name" value="YidD"/>
    <property type="match status" value="1"/>
</dbReference>
<name>A0A2H0UTH6_9BACT</name>
<sequence length="77" mass="8764">MNSLQKLVIGLVRTYQKIVPPFLLKGHCRFEPTCSNYAILAVKKYGALKGLVKSFWRVLHCSPLSKGGVDLPYFYLF</sequence>
<dbReference type="AlphaFoldDB" id="A0A2H0UTH6"/>
<comment type="similarity">
    <text evidence="1">Belongs to the UPF0161 family.</text>
</comment>
<dbReference type="EMBL" id="PFAX01000037">
    <property type="protein sequence ID" value="PIR89951.1"/>
    <property type="molecule type" value="Genomic_DNA"/>
</dbReference>
<comment type="subcellular location">
    <subcellularLocation>
        <location evidence="1">Cell membrane</location>
        <topology evidence="1">Peripheral membrane protein</topology>
        <orientation evidence="1">Cytoplasmic side</orientation>
    </subcellularLocation>
</comment>
<comment type="function">
    <text evidence="1">Could be involved in insertion of integral membrane proteins into the membrane.</text>
</comment>
<proteinExistence type="inferred from homology"/>
<keyword evidence="1" id="KW-0472">Membrane</keyword>
<organism evidence="2 3">
    <name type="scientific">bacterium (Candidatus Gribaldobacteria) CG10_big_fil_rev_8_21_14_0_10_37_21</name>
    <dbReference type="NCBI Taxonomy" id="2014275"/>
    <lineage>
        <taxon>Bacteria</taxon>
        <taxon>Candidatus Gribaldobacteria</taxon>
    </lineage>
</organism>
<dbReference type="GO" id="GO:0005886">
    <property type="term" value="C:plasma membrane"/>
    <property type="evidence" value="ECO:0007669"/>
    <property type="project" value="UniProtKB-SubCell"/>
</dbReference>
<dbReference type="PANTHER" id="PTHR33383:SF1">
    <property type="entry name" value="MEMBRANE PROTEIN INSERTION EFFICIENCY FACTOR-RELATED"/>
    <property type="match status" value="1"/>
</dbReference>
<dbReference type="InterPro" id="IPR002696">
    <property type="entry name" value="Membr_insert_effic_factor_YidD"/>
</dbReference>
<dbReference type="SMART" id="SM01234">
    <property type="entry name" value="Haemolytic"/>
    <property type="match status" value="1"/>
</dbReference>
<dbReference type="PANTHER" id="PTHR33383">
    <property type="entry name" value="MEMBRANE PROTEIN INSERTION EFFICIENCY FACTOR-RELATED"/>
    <property type="match status" value="1"/>
</dbReference>
<comment type="caution">
    <text evidence="2">The sequence shown here is derived from an EMBL/GenBank/DDBJ whole genome shotgun (WGS) entry which is preliminary data.</text>
</comment>
<evidence type="ECO:0000313" key="2">
    <source>
        <dbReference type="EMBL" id="PIR89951.1"/>
    </source>
</evidence>
<accession>A0A2H0UTH6</accession>
<gene>
    <name evidence="2" type="primary">yidD</name>
    <name evidence="2" type="ORF">COU05_03555</name>
</gene>
<dbReference type="Proteomes" id="UP000230132">
    <property type="component" value="Unassembled WGS sequence"/>
</dbReference>
<evidence type="ECO:0000313" key="3">
    <source>
        <dbReference type="Proteomes" id="UP000230132"/>
    </source>
</evidence>
<dbReference type="NCBIfam" id="TIGR00278">
    <property type="entry name" value="membrane protein insertion efficiency factor YidD"/>
    <property type="match status" value="1"/>
</dbReference>
<evidence type="ECO:0000256" key="1">
    <source>
        <dbReference type="HAMAP-Rule" id="MF_00386"/>
    </source>
</evidence>
<dbReference type="HAMAP" id="MF_00386">
    <property type="entry name" value="UPF0161_YidD"/>
    <property type="match status" value="1"/>
</dbReference>
<protein>
    <recommendedName>
        <fullName evidence="1">Putative membrane protein insertion efficiency factor</fullName>
    </recommendedName>
</protein>
<reference evidence="3" key="1">
    <citation type="submission" date="2017-09" db="EMBL/GenBank/DDBJ databases">
        <title>Depth-based differentiation of microbial function through sediment-hosted aquifers and enrichment of novel symbionts in the deep terrestrial subsurface.</title>
        <authorList>
            <person name="Probst A.J."/>
            <person name="Ladd B."/>
            <person name="Jarett J.K."/>
            <person name="Geller-Mcgrath D.E."/>
            <person name="Sieber C.M.K."/>
            <person name="Emerson J.B."/>
            <person name="Anantharaman K."/>
            <person name="Thomas B.C."/>
            <person name="Malmstrom R."/>
            <person name="Stieglmeier M."/>
            <person name="Klingl A."/>
            <person name="Woyke T."/>
            <person name="Ryan C.M."/>
            <person name="Banfield J.F."/>
        </authorList>
    </citation>
    <scope>NUCLEOTIDE SEQUENCE [LARGE SCALE GENOMIC DNA]</scope>
</reference>
<keyword evidence="1" id="KW-1003">Cell membrane</keyword>